<dbReference type="Proteomes" id="UP000324973">
    <property type="component" value="Unassembled WGS sequence"/>
</dbReference>
<protein>
    <submittedName>
        <fullName evidence="2">Uncharacterized protein</fullName>
    </submittedName>
</protein>
<feature type="transmembrane region" description="Helical" evidence="1">
    <location>
        <begin position="17"/>
        <end position="41"/>
    </location>
</feature>
<organism evidence="2 3">
    <name type="scientific">Luteimonas viscosa</name>
    <dbReference type="NCBI Taxonomy" id="1132694"/>
    <lineage>
        <taxon>Bacteria</taxon>
        <taxon>Pseudomonadati</taxon>
        <taxon>Pseudomonadota</taxon>
        <taxon>Gammaproteobacteria</taxon>
        <taxon>Lysobacterales</taxon>
        <taxon>Lysobacteraceae</taxon>
        <taxon>Luteimonas</taxon>
    </lineage>
</organism>
<keyword evidence="1" id="KW-0472">Membrane</keyword>
<accession>A0A5D4XJN8</accession>
<dbReference type="RefSeq" id="WP_149104859.1">
    <property type="nucleotide sequence ID" value="NZ_VTFT01000003.1"/>
</dbReference>
<evidence type="ECO:0000256" key="1">
    <source>
        <dbReference type="SAM" id="Phobius"/>
    </source>
</evidence>
<keyword evidence="3" id="KW-1185">Reference proteome</keyword>
<evidence type="ECO:0000313" key="2">
    <source>
        <dbReference type="EMBL" id="TYT23152.1"/>
    </source>
</evidence>
<evidence type="ECO:0000313" key="3">
    <source>
        <dbReference type="Proteomes" id="UP000324973"/>
    </source>
</evidence>
<keyword evidence="1" id="KW-0812">Transmembrane</keyword>
<keyword evidence="1" id="KW-1133">Transmembrane helix</keyword>
<feature type="transmembrane region" description="Helical" evidence="1">
    <location>
        <begin position="103"/>
        <end position="122"/>
    </location>
</feature>
<name>A0A5D4XJN8_9GAMM</name>
<dbReference type="AlphaFoldDB" id="A0A5D4XJN8"/>
<reference evidence="2 3" key="1">
    <citation type="submission" date="2019-08" db="EMBL/GenBank/DDBJ databases">
        <title>Luteimonas viscosus sp. nov., isolated from soil of a sunflower field.</title>
        <authorList>
            <person name="Jianli Z."/>
            <person name="Ying Z."/>
        </authorList>
    </citation>
    <scope>NUCLEOTIDE SEQUENCE [LARGE SCALE GENOMIC DNA]</scope>
    <source>
        <strain evidence="2 3">XBU10</strain>
    </source>
</reference>
<dbReference type="OrthoDB" id="118190at2"/>
<gene>
    <name evidence="2" type="ORF">FZO89_18105</name>
</gene>
<dbReference type="EMBL" id="VTFT01000003">
    <property type="protein sequence ID" value="TYT23152.1"/>
    <property type="molecule type" value="Genomic_DNA"/>
</dbReference>
<feature type="transmembrane region" description="Helical" evidence="1">
    <location>
        <begin position="142"/>
        <end position="161"/>
    </location>
</feature>
<comment type="caution">
    <text evidence="2">The sequence shown here is derived from an EMBL/GenBank/DDBJ whole genome shotgun (WGS) entry which is preliminary data.</text>
</comment>
<feature type="transmembrane region" description="Helical" evidence="1">
    <location>
        <begin position="61"/>
        <end position="91"/>
    </location>
</feature>
<proteinExistence type="predicted"/>
<sequence>MSAPGILPRISTNPTGLVLTGGIIAATLDLAYICTLVYALHGLGPGWIMRSIAAGWLGRETAFAGGTGVALLGAASHYAIAIAMASVYYQAAKRMKPLARRPLLFGPVYGIALYLAMTFVIVPLSAAGTGTWQWHWTQLAHLAAHMWLVGLPCALASARALRESPA</sequence>